<evidence type="ECO:0000313" key="3">
    <source>
        <dbReference type="Proteomes" id="UP000319722"/>
    </source>
</evidence>
<dbReference type="AlphaFoldDB" id="A0A561BDJ1"/>
<dbReference type="Proteomes" id="UP000319722">
    <property type="component" value="Unassembled WGS sequence"/>
</dbReference>
<dbReference type="SUPFAM" id="SSF54637">
    <property type="entry name" value="Thioesterase/thiol ester dehydrase-isomerase"/>
    <property type="match status" value="2"/>
</dbReference>
<protein>
    <submittedName>
        <fullName evidence="2">3-methylfumaryl-CoA hydratase</fullName>
    </submittedName>
</protein>
<dbReference type="Pfam" id="PF13452">
    <property type="entry name" value="FAS1_DH_region"/>
    <property type="match status" value="1"/>
</dbReference>
<dbReference type="InterPro" id="IPR052741">
    <property type="entry name" value="Mitochondrial_HTD2"/>
</dbReference>
<dbReference type="GO" id="GO:0019171">
    <property type="term" value="F:(3R)-hydroxyacyl-[acyl-carrier-protein] dehydratase activity"/>
    <property type="evidence" value="ECO:0007669"/>
    <property type="project" value="TreeGrafter"/>
</dbReference>
<evidence type="ECO:0000259" key="1">
    <source>
        <dbReference type="Pfam" id="PF13452"/>
    </source>
</evidence>
<evidence type="ECO:0000313" key="2">
    <source>
        <dbReference type="EMBL" id="TWD76888.1"/>
    </source>
</evidence>
<dbReference type="PANTHER" id="PTHR28152:SF1">
    <property type="entry name" value="HYDROXYACYL-THIOESTER DEHYDRATASE TYPE 2, MITOCHONDRIAL"/>
    <property type="match status" value="1"/>
</dbReference>
<dbReference type="InterPro" id="IPR039569">
    <property type="entry name" value="FAS1-like_DH_region"/>
</dbReference>
<feature type="domain" description="FAS1-like dehydratase" evidence="1">
    <location>
        <begin position="77"/>
        <end position="138"/>
    </location>
</feature>
<gene>
    <name evidence="2" type="ORF">FB547_111240</name>
</gene>
<organism evidence="2 3">
    <name type="scientific">Variovorax beijingensis</name>
    <dbReference type="NCBI Taxonomy" id="2496117"/>
    <lineage>
        <taxon>Bacteria</taxon>
        <taxon>Pseudomonadati</taxon>
        <taxon>Pseudomonadota</taxon>
        <taxon>Betaproteobacteria</taxon>
        <taxon>Burkholderiales</taxon>
        <taxon>Comamonadaceae</taxon>
        <taxon>Variovorax</taxon>
    </lineage>
</organism>
<reference evidence="2 3" key="1">
    <citation type="submission" date="2019-06" db="EMBL/GenBank/DDBJ databases">
        <title>Sorghum-associated microbial communities from plants grown in Nebraska, USA.</title>
        <authorList>
            <person name="Schachtman D."/>
        </authorList>
    </citation>
    <scope>NUCLEOTIDE SEQUENCE [LARGE SCALE GENOMIC DNA]</scope>
    <source>
        <strain evidence="2 3">T529</strain>
    </source>
</reference>
<dbReference type="Gene3D" id="3.10.129.10">
    <property type="entry name" value="Hotdog Thioesterase"/>
    <property type="match status" value="1"/>
</dbReference>
<proteinExistence type="predicted"/>
<name>A0A561BDJ1_9BURK</name>
<dbReference type="PANTHER" id="PTHR28152">
    <property type="entry name" value="HYDROXYACYL-THIOESTER DEHYDRATASE TYPE 2, MITOCHONDRIAL"/>
    <property type="match status" value="1"/>
</dbReference>
<dbReference type="EMBL" id="VIVL01000011">
    <property type="protein sequence ID" value="TWD76888.1"/>
    <property type="molecule type" value="Genomic_DNA"/>
</dbReference>
<sequence length="292" mass="31984">MPPNDPCCAAWLNREQVLHERMDARAVAALAATLDWDHAPTDGDPLPPGWQWLFFNPVVRQSMLGQDGHPHRTPESFLPPIDLPRRMWAGSRTRYLSPLWVGAEAERSSRILRITPKEGKTGRMCFVTVAHTTASGGRVCIAEEQDIVYREATPPAAARAAAEPAPAAPVPVQAAWQRLVNPDPVLLFRYSALTFNGHRIHYDLPYAQDVEGYQGLVVHGPLTATLLQGFAASLRPGRRLAAFDFRGLQPLFAGQPFTLCADETEEGGLALRAVAPDGRTAVEATARFTLPD</sequence>
<comment type="caution">
    <text evidence="2">The sequence shown here is derived from an EMBL/GenBank/DDBJ whole genome shotgun (WGS) entry which is preliminary data.</text>
</comment>
<accession>A0A561BDJ1</accession>
<dbReference type="InterPro" id="IPR029069">
    <property type="entry name" value="HotDog_dom_sf"/>
</dbReference>
<dbReference type="OrthoDB" id="7183822at2"/>